<dbReference type="Proteomes" id="UP000291124">
    <property type="component" value="Chromosome"/>
</dbReference>
<proteinExistence type="predicted"/>
<dbReference type="OrthoDB" id="653061at2"/>
<dbReference type="AlphaFoldDB" id="A0A4P6YI62"/>
<dbReference type="KEGG" id="fnk:E1750_16145"/>
<evidence type="ECO:0000313" key="1">
    <source>
        <dbReference type="EMBL" id="QBN20260.1"/>
    </source>
</evidence>
<sequence length="302" mass="35300">MNSKDQNMQTAPFVELLAVPAALAKNPLFDIIVEDKITIQNYCNALIAKILELKQSQFPAFIDYQFNQVKNPEIWICKLEKLLANNEAFFSSKTAMSRYNKLYFLIEKKRTELQSSRVKEPVVKTPKKFINAESEDRHFSFYELKKQLDNINDDNQKILLLTKEMFEYQQANIEFINQKTPFYDAQCTKEIENIYALQKIQAAIEEAQKLKLSSPIPNKKLKFNGNLNQLVDMFYQLNRELFIDGKPYIDENTNDLADWIVNSFLDKEGKEISPLTVKTILKPSKEDKRPNTHKRLDIDKLL</sequence>
<keyword evidence="2" id="KW-1185">Reference proteome</keyword>
<dbReference type="EMBL" id="CP037933">
    <property type="protein sequence ID" value="QBN20260.1"/>
    <property type="molecule type" value="Genomic_DNA"/>
</dbReference>
<dbReference type="RefSeq" id="WP_133277761.1">
    <property type="nucleotide sequence ID" value="NZ_CP037933.1"/>
</dbReference>
<evidence type="ECO:0000313" key="2">
    <source>
        <dbReference type="Proteomes" id="UP000291124"/>
    </source>
</evidence>
<gene>
    <name evidence="1" type="ORF">E1750_16145</name>
</gene>
<reference evidence="2" key="1">
    <citation type="submission" date="2019-03" db="EMBL/GenBank/DDBJ databases">
        <title>Flavobacterium sp.</title>
        <authorList>
            <person name="Kim H."/>
        </authorList>
    </citation>
    <scope>NUCLEOTIDE SEQUENCE [LARGE SCALE GENOMIC DNA]</scope>
    <source>
        <strain evidence="2">GS13</strain>
    </source>
</reference>
<organism evidence="1 2">
    <name type="scientific">Flavobacterium nackdongense</name>
    <dbReference type="NCBI Taxonomy" id="2547394"/>
    <lineage>
        <taxon>Bacteria</taxon>
        <taxon>Pseudomonadati</taxon>
        <taxon>Bacteroidota</taxon>
        <taxon>Flavobacteriia</taxon>
        <taxon>Flavobacteriales</taxon>
        <taxon>Flavobacteriaceae</taxon>
        <taxon>Flavobacterium</taxon>
    </lineage>
</organism>
<protein>
    <submittedName>
        <fullName evidence="1">Uncharacterized protein</fullName>
    </submittedName>
</protein>
<accession>A0A4P6YI62</accession>
<name>A0A4P6YI62_9FLAO</name>